<organism evidence="1 2">
    <name type="scientific">Sphaerobolus stellatus (strain SS14)</name>
    <dbReference type="NCBI Taxonomy" id="990650"/>
    <lineage>
        <taxon>Eukaryota</taxon>
        <taxon>Fungi</taxon>
        <taxon>Dikarya</taxon>
        <taxon>Basidiomycota</taxon>
        <taxon>Agaricomycotina</taxon>
        <taxon>Agaricomycetes</taxon>
        <taxon>Phallomycetidae</taxon>
        <taxon>Geastrales</taxon>
        <taxon>Sphaerobolaceae</taxon>
        <taxon>Sphaerobolus</taxon>
    </lineage>
</organism>
<dbReference type="AlphaFoldDB" id="A0A0C9UZD2"/>
<keyword evidence="2" id="KW-1185">Reference proteome</keyword>
<reference evidence="1 2" key="1">
    <citation type="submission" date="2014-06" db="EMBL/GenBank/DDBJ databases">
        <title>Evolutionary Origins and Diversification of the Mycorrhizal Mutualists.</title>
        <authorList>
            <consortium name="DOE Joint Genome Institute"/>
            <consortium name="Mycorrhizal Genomics Consortium"/>
            <person name="Kohler A."/>
            <person name="Kuo A."/>
            <person name="Nagy L.G."/>
            <person name="Floudas D."/>
            <person name="Copeland A."/>
            <person name="Barry K.W."/>
            <person name="Cichocki N."/>
            <person name="Veneault-Fourrey C."/>
            <person name="LaButti K."/>
            <person name="Lindquist E.A."/>
            <person name="Lipzen A."/>
            <person name="Lundell T."/>
            <person name="Morin E."/>
            <person name="Murat C."/>
            <person name="Riley R."/>
            <person name="Ohm R."/>
            <person name="Sun H."/>
            <person name="Tunlid A."/>
            <person name="Henrissat B."/>
            <person name="Grigoriev I.V."/>
            <person name="Hibbett D.S."/>
            <person name="Martin F."/>
        </authorList>
    </citation>
    <scope>NUCLEOTIDE SEQUENCE [LARGE SCALE GENOMIC DNA]</scope>
    <source>
        <strain evidence="1 2">SS14</strain>
    </source>
</reference>
<proteinExistence type="predicted"/>
<evidence type="ECO:0000313" key="2">
    <source>
        <dbReference type="Proteomes" id="UP000054279"/>
    </source>
</evidence>
<dbReference type="Proteomes" id="UP000054279">
    <property type="component" value="Unassembled WGS sequence"/>
</dbReference>
<sequence length="311" mass="34503">MSLLTCRPLLSSLNQESIVKTAQGLIEQLRGKFTEVSEEYVHEYTPELSIIELDSLSRVISQSSNAHPATNFDLVLNFASHLRNVDLGRLTYFQQFIWALEAHREETSGSEADLLSSIRQWMSATCGLIVGESKVGSVALLEPRLLHDLFSICLDSTPMNLLERHQKRLRLEANRLMQDIRDPSLDRLTQIYVILCRATIMLAHCFKTTYDVDSWNRLVALKNPSPTELIQGLSSSNNAHFSAAIHSRLAPVFSDLSVADGTSPDALCAEFAAGSYGCASLHSRILGEPTGFYILTVAHARLYGSSVCWCA</sequence>
<dbReference type="EMBL" id="KN837261">
    <property type="protein sequence ID" value="KIJ30450.1"/>
    <property type="molecule type" value="Genomic_DNA"/>
</dbReference>
<accession>A0A0C9UZD2</accession>
<name>A0A0C9UZD2_SPHS4</name>
<dbReference type="HOGENOM" id="CLU_894779_0_0_1"/>
<evidence type="ECO:0000313" key="1">
    <source>
        <dbReference type="EMBL" id="KIJ30450.1"/>
    </source>
</evidence>
<protein>
    <submittedName>
        <fullName evidence="1">Uncharacterized protein</fullName>
    </submittedName>
</protein>
<gene>
    <name evidence="1" type="ORF">M422DRAFT_267988</name>
</gene>